<dbReference type="GeneID" id="34528757"/>
<keyword evidence="6" id="KW-0862">Zinc</keyword>
<dbReference type="eggNOG" id="KOG0748">
    <property type="taxonomic scope" value="Eukaryota"/>
</dbReference>
<dbReference type="OrthoDB" id="529367at2759"/>
<reference evidence="8 9" key="1">
    <citation type="journal article" date="2011" name="Proc. Natl. Acad. Sci. U.S.A.">
        <title>Evolutionary erosion of yeast sex chromosomes by mating-type switching accidents.</title>
        <authorList>
            <person name="Gordon J.L."/>
            <person name="Armisen D."/>
            <person name="Proux-Wera E."/>
            <person name="Oheigeartaigh S.S."/>
            <person name="Byrne K.P."/>
            <person name="Wolfe K.H."/>
        </authorList>
    </citation>
    <scope>NUCLEOTIDE SEQUENCE [LARGE SCALE GENOMIC DNA]</scope>
    <source>
        <strain evidence="9">ATCC MYA-139 / BCRC 22969 / CBS 8797 / CCRC 22969 / KCTC 17520 / NBRC 10181 / NCYC 3082</strain>
    </source>
</reference>
<reference evidence="9" key="2">
    <citation type="submission" date="2012-08" db="EMBL/GenBank/DDBJ databases">
        <title>Genome sequence of Kazachstania naganishii.</title>
        <authorList>
            <person name="Gordon J.L."/>
            <person name="Armisen D."/>
            <person name="Proux-Wera E."/>
            <person name="OhEigeartaigh S.S."/>
            <person name="Byrne K.P."/>
            <person name="Wolfe K.H."/>
        </authorList>
    </citation>
    <scope>NUCLEOTIDE SEQUENCE [LARGE SCALE GENOMIC DNA]</scope>
    <source>
        <strain evidence="9">ATCC MYA-139 / BCRC 22969 / CBS 8797 / CCRC 22969 / KCTC 17520 / NBRC 10181 / NCYC 3082</strain>
    </source>
</reference>
<dbReference type="GO" id="GO:0009636">
    <property type="term" value="P:response to toxic substance"/>
    <property type="evidence" value="ECO:0007669"/>
    <property type="project" value="EnsemblFungi"/>
</dbReference>
<feature type="transmembrane region" description="Helical" evidence="7">
    <location>
        <begin position="244"/>
        <end position="261"/>
    </location>
</feature>
<evidence type="ECO:0000256" key="6">
    <source>
        <dbReference type="PIRSR" id="PIRSR604254-1"/>
    </source>
</evidence>
<dbReference type="GO" id="GO:0005886">
    <property type="term" value="C:plasma membrane"/>
    <property type="evidence" value="ECO:0007669"/>
    <property type="project" value="EnsemblFungi"/>
</dbReference>
<dbReference type="RefSeq" id="XP_022467221.1">
    <property type="nucleotide sequence ID" value="XM_022610979.1"/>
</dbReference>
<evidence type="ECO:0000256" key="1">
    <source>
        <dbReference type="ARBA" id="ARBA00004141"/>
    </source>
</evidence>
<dbReference type="PANTHER" id="PTHR20855:SF52">
    <property type="entry name" value="ADIPONECTIN RECEPTOR PROTEIN"/>
    <property type="match status" value="1"/>
</dbReference>
<dbReference type="STRING" id="1071383.J7S447"/>
<protein>
    <submittedName>
        <fullName evidence="8">Uncharacterized protein</fullName>
    </submittedName>
</protein>
<comment type="subcellular location">
    <subcellularLocation>
        <location evidence="1">Membrane</location>
        <topology evidence="1">Multi-pass membrane protein</topology>
    </subcellularLocation>
</comment>
<comment type="similarity">
    <text evidence="2">Belongs to the ADIPOR family.</text>
</comment>
<keyword evidence="4 7" id="KW-1133">Transmembrane helix</keyword>
<dbReference type="HOGENOM" id="CLU_023075_2_0_1"/>
<feature type="transmembrane region" description="Helical" evidence="7">
    <location>
        <begin position="109"/>
        <end position="131"/>
    </location>
</feature>
<evidence type="ECO:0000313" key="9">
    <source>
        <dbReference type="Proteomes" id="UP000006310"/>
    </source>
</evidence>
<keyword evidence="6" id="KW-0479">Metal-binding</keyword>
<dbReference type="InterPro" id="IPR004254">
    <property type="entry name" value="AdipoR/HlyIII-related"/>
</dbReference>
<keyword evidence="5 7" id="KW-0472">Membrane</keyword>
<evidence type="ECO:0000256" key="4">
    <source>
        <dbReference type="ARBA" id="ARBA00022989"/>
    </source>
</evidence>
<feature type="binding site" evidence="6">
    <location>
        <position position="279"/>
    </location>
    <ligand>
        <name>Zn(2+)</name>
        <dbReference type="ChEBI" id="CHEBI:29105"/>
    </ligand>
</feature>
<name>J7S447_HUIN7</name>
<evidence type="ECO:0000313" key="8">
    <source>
        <dbReference type="EMBL" id="CCK72977.1"/>
    </source>
</evidence>
<evidence type="ECO:0000256" key="5">
    <source>
        <dbReference type="ARBA" id="ARBA00023136"/>
    </source>
</evidence>
<keyword evidence="3 7" id="KW-0812">Transmembrane</keyword>
<dbReference type="GO" id="GO:0038023">
    <property type="term" value="F:signaling receptor activity"/>
    <property type="evidence" value="ECO:0007669"/>
    <property type="project" value="TreeGrafter"/>
</dbReference>
<dbReference type="PANTHER" id="PTHR20855">
    <property type="entry name" value="ADIPOR/PROGESTIN RECEPTOR-RELATED"/>
    <property type="match status" value="1"/>
</dbReference>
<feature type="transmembrane region" description="Helical" evidence="7">
    <location>
        <begin position="208"/>
        <end position="232"/>
    </location>
</feature>
<dbReference type="EMBL" id="HE978326">
    <property type="protein sequence ID" value="CCK72977.1"/>
    <property type="molecule type" value="Genomic_DNA"/>
</dbReference>
<keyword evidence="9" id="KW-1185">Reference proteome</keyword>
<gene>
    <name evidence="8" type="primary">KNAG0M01240</name>
    <name evidence="8" type="ordered locus">KNAG_0M01240</name>
</gene>
<proteinExistence type="inferred from homology"/>
<organism evidence="8 9">
    <name type="scientific">Huiozyma naganishii (strain ATCC MYA-139 / BCRC 22969 / CBS 8797 / KCTC 17520 / NBRC 10181 / NCYC 3082 / Yp74L-3)</name>
    <name type="common">Yeast</name>
    <name type="synonym">Kazachstania naganishii</name>
    <dbReference type="NCBI Taxonomy" id="1071383"/>
    <lineage>
        <taxon>Eukaryota</taxon>
        <taxon>Fungi</taxon>
        <taxon>Dikarya</taxon>
        <taxon>Ascomycota</taxon>
        <taxon>Saccharomycotina</taxon>
        <taxon>Saccharomycetes</taxon>
        <taxon>Saccharomycetales</taxon>
        <taxon>Saccharomycetaceae</taxon>
        <taxon>Huiozyma</taxon>
    </lineage>
</organism>
<dbReference type="Proteomes" id="UP000006310">
    <property type="component" value="Chromosome 13"/>
</dbReference>
<dbReference type="Pfam" id="PF03006">
    <property type="entry name" value="HlyIII"/>
    <property type="match status" value="1"/>
</dbReference>
<feature type="binding site" evidence="6">
    <location>
        <position position="133"/>
    </location>
    <ligand>
        <name>Zn(2+)</name>
        <dbReference type="ChEBI" id="CHEBI:29105"/>
    </ligand>
</feature>
<feature type="transmembrane region" description="Helical" evidence="7">
    <location>
        <begin position="177"/>
        <end position="196"/>
    </location>
</feature>
<feature type="transmembrane region" description="Helical" evidence="7">
    <location>
        <begin position="281"/>
        <end position="304"/>
    </location>
</feature>
<accession>J7S447</accession>
<evidence type="ECO:0000256" key="3">
    <source>
        <dbReference type="ARBA" id="ARBA00022692"/>
    </source>
</evidence>
<dbReference type="AlphaFoldDB" id="J7S447"/>
<feature type="transmembrane region" description="Helical" evidence="7">
    <location>
        <begin position="151"/>
        <end position="170"/>
    </location>
</feature>
<evidence type="ECO:0000256" key="2">
    <source>
        <dbReference type="ARBA" id="ARBA00007018"/>
    </source>
</evidence>
<sequence length="314" mass="35923">MSSRVQRQTVTITEPVVYEDDGGEMKTATKKITKRIYTWNEIPEWQKDNEHIIDGYVRETNSFLKCVHSLFYLHNESVNVYSHLIPALCFFSVLFLNKYCVKSFETTSLVDYLFIDLFFLGAFTCLILSSTFHCFKSHSLKVATFGNKLDYLGIVVLIVTSMISILYYGFYDSSVMFYFFSFVTLSFGTACGVVSLKDHFRSREWRPYRAGLFVAFGLSAILPILSGMFAYGIEEAFHRIQIKWIILEGVFYILGAFLYGIRFPEKGSPGKYDIWGHSHQVFHILVVVAALCHLKGLMVSYELVHKGLSSATKA</sequence>
<dbReference type="OMA" id="IGNACDY"/>
<dbReference type="KEGG" id="kng:KNAG_0M01240"/>
<dbReference type="GO" id="GO:0006882">
    <property type="term" value="P:intracellular zinc ion homeostasis"/>
    <property type="evidence" value="ECO:0007669"/>
    <property type="project" value="EnsemblFungi"/>
</dbReference>
<feature type="binding site" evidence="6">
    <location>
        <position position="283"/>
    </location>
    <ligand>
        <name>Zn(2+)</name>
        <dbReference type="ChEBI" id="CHEBI:29105"/>
    </ligand>
</feature>
<evidence type="ECO:0000256" key="7">
    <source>
        <dbReference type="SAM" id="Phobius"/>
    </source>
</evidence>
<dbReference type="GO" id="GO:0046872">
    <property type="term" value="F:metal ion binding"/>
    <property type="evidence" value="ECO:0007669"/>
    <property type="project" value="UniProtKB-KW"/>
</dbReference>
<dbReference type="GO" id="GO:0000122">
    <property type="term" value="P:negative regulation of transcription by RNA polymerase II"/>
    <property type="evidence" value="ECO:0007669"/>
    <property type="project" value="EnsemblFungi"/>
</dbReference>